<evidence type="ECO:0000313" key="2">
    <source>
        <dbReference type="Proteomes" id="UP001157418"/>
    </source>
</evidence>
<keyword evidence="2" id="KW-1185">Reference proteome</keyword>
<comment type="caution">
    <text evidence="1">The sequence shown here is derived from an EMBL/GenBank/DDBJ whole genome shotgun (WGS) entry which is preliminary data.</text>
</comment>
<dbReference type="AlphaFoldDB" id="A0AAU9M536"/>
<gene>
    <name evidence="1" type="ORF">LVIROSA_LOCUS4817</name>
</gene>
<proteinExistence type="predicted"/>
<dbReference type="Proteomes" id="UP001157418">
    <property type="component" value="Unassembled WGS sequence"/>
</dbReference>
<protein>
    <submittedName>
        <fullName evidence="1">Uncharacterized protein</fullName>
    </submittedName>
</protein>
<accession>A0AAU9M536</accession>
<reference evidence="1 2" key="1">
    <citation type="submission" date="2022-01" db="EMBL/GenBank/DDBJ databases">
        <authorList>
            <person name="Xiong W."/>
            <person name="Schranz E."/>
        </authorList>
    </citation>
    <scope>NUCLEOTIDE SEQUENCE [LARGE SCALE GENOMIC DNA]</scope>
</reference>
<name>A0AAU9M536_9ASTR</name>
<dbReference type="EMBL" id="CAKMRJ010000002">
    <property type="protein sequence ID" value="CAH1417105.1"/>
    <property type="molecule type" value="Genomic_DNA"/>
</dbReference>
<evidence type="ECO:0000313" key="1">
    <source>
        <dbReference type="EMBL" id="CAH1417105.1"/>
    </source>
</evidence>
<organism evidence="1 2">
    <name type="scientific">Lactuca virosa</name>
    <dbReference type="NCBI Taxonomy" id="75947"/>
    <lineage>
        <taxon>Eukaryota</taxon>
        <taxon>Viridiplantae</taxon>
        <taxon>Streptophyta</taxon>
        <taxon>Embryophyta</taxon>
        <taxon>Tracheophyta</taxon>
        <taxon>Spermatophyta</taxon>
        <taxon>Magnoliopsida</taxon>
        <taxon>eudicotyledons</taxon>
        <taxon>Gunneridae</taxon>
        <taxon>Pentapetalae</taxon>
        <taxon>asterids</taxon>
        <taxon>campanulids</taxon>
        <taxon>Asterales</taxon>
        <taxon>Asteraceae</taxon>
        <taxon>Cichorioideae</taxon>
        <taxon>Cichorieae</taxon>
        <taxon>Lactucinae</taxon>
        <taxon>Lactuca</taxon>
    </lineage>
</organism>
<sequence length="82" mass="9349">MFFASEEGDVVSGKSSSSFIPGAQKVEAPYMTWGHKMFECHDADCCTSCKNKHGINKWISTMRSIKTQGLYLEFVWMKKNMD</sequence>